<reference evidence="2" key="1">
    <citation type="submission" date="2015-05" db="UniProtKB">
        <authorList>
            <consortium name="EnsemblMetazoa"/>
        </authorList>
    </citation>
    <scope>IDENTIFICATION</scope>
</reference>
<dbReference type="EMBL" id="ACPB03023676">
    <property type="status" value="NOT_ANNOTATED_CDS"/>
    <property type="molecule type" value="Genomic_DNA"/>
</dbReference>
<dbReference type="VEuPathDB" id="VectorBase:RPRC004163"/>
<protein>
    <submittedName>
        <fullName evidence="2">Uncharacterized protein</fullName>
    </submittedName>
</protein>
<dbReference type="HOGENOM" id="CLU_1252025_0_0_1"/>
<keyword evidence="3" id="KW-1185">Reference proteome</keyword>
<feature type="region of interest" description="Disordered" evidence="1">
    <location>
        <begin position="59"/>
        <end position="78"/>
    </location>
</feature>
<accession>T1HJE0</accession>
<evidence type="ECO:0000256" key="1">
    <source>
        <dbReference type="SAM" id="MobiDB-lite"/>
    </source>
</evidence>
<proteinExistence type="predicted"/>
<dbReference type="AlphaFoldDB" id="T1HJE0"/>
<evidence type="ECO:0000313" key="2">
    <source>
        <dbReference type="EnsemblMetazoa" id="RPRC004163-PA"/>
    </source>
</evidence>
<organism evidence="2 3">
    <name type="scientific">Rhodnius prolixus</name>
    <name type="common">Triatomid bug</name>
    <dbReference type="NCBI Taxonomy" id="13249"/>
    <lineage>
        <taxon>Eukaryota</taxon>
        <taxon>Metazoa</taxon>
        <taxon>Ecdysozoa</taxon>
        <taxon>Arthropoda</taxon>
        <taxon>Hexapoda</taxon>
        <taxon>Insecta</taxon>
        <taxon>Pterygota</taxon>
        <taxon>Neoptera</taxon>
        <taxon>Paraneoptera</taxon>
        <taxon>Hemiptera</taxon>
        <taxon>Heteroptera</taxon>
        <taxon>Panheteroptera</taxon>
        <taxon>Cimicomorpha</taxon>
        <taxon>Reduviidae</taxon>
        <taxon>Triatominae</taxon>
        <taxon>Rhodnius</taxon>
    </lineage>
</organism>
<dbReference type="EnsemblMetazoa" id="RPRC004163-RA">
    <property type="protein sequence ID" value="RPRC004163-PA"/>
    <property type="gene ID" value="RPRC004163"/>
</dbReference>
<sequence>MEKENLTESSKGQRRKEIGGGPGLNGEISCNSSAMNNIKKDIKDFGDLLFDIMPKQLELKKDKTKKTKPPPPPDLKRKWHKDCRVKHFNRKIPKPEDKLIFFSCMRDYYENRENPPVYSFLPNFAVKVAKLLYHEKLRTLPLLEHPEMVSDLLNYEKLLHKMEKLQNILWKKFISKMNEDNNQAEMKAKNWFRQKLRRFYEKLVPYTEITDVGGWLASDHS</sequence>
<dbReference type="InParanoid" id="T1HJE0"/>
<name>T1HJE0_RHOPR</name>
<feature type="region of interest" description="Disordered" evidence="1">
    <location>
        <begin position="1"/>
        <end position="28"/>
    </location>
</feature>
<dbReference type="Proteomes" id="UP000015103">
    <property type="component" value="Unassembled WGS sequence"/>
</dbReference>
<evidence type="ECO:0000313" key="3">
    <source>
        <dbReference type="Proteomes" id="UP000015103"/>
    </source>
</evidence>